<protein>
    <submittedName>
        <fullName evidence="1">Uncharacterized protein</fullName>
    </submittedName>
</protein>
<name>A0A2U2RH58_9MICO</name>
<reference evidence="1 2" key="1">
    <citation type="submission" date="2018-05" db="EMBL/GenBank/DDBJ databases">
        <title>Brachybacterium sp. M1HQ-2T, whole genome shotgun sequence.</title>
        <authorList>
            <person name="Tuo L."/>
        </authorList>
    </citation>
    <scope>NUCLEOTIDE SEQUENCE [LARGE SCALE GENOMIC DNA]</scope>
    <source>
        <strain evidence="1 2">M1HQ-2</strain>
    </source>
</reference>
<keyword evidence="2" id="KW-1185">Reference proteome</keyword>
<dbReference type="Proteomes" id="UP000245590">
    <property type="component" value="Unassembled WGS sequence"/>
</dbReference>
<evidence type="ECO:0000313" key="2">
    <source>
        <dbReference type="Proteomes" id="UP000245590"/>
    </source>
</evidence>
<organism evidence="1 2">
    <name type="scientific">Brachybacterium endophyticum</name>
    <dbReference type="NCBI Taxonomy" id="2182385"/>
    <lineage>
        <taxon>Bacteria</taxon>
        <taxon>Bacillati</taxon>
        <taxon>Actinomycetota</taxon>
        <taxon>Actinomycetes</taxon>
        <taxon>Micrococcales</taxon>
        <taxon>Dermabacteraceae</taxon>
        <taxon>Brachybacterium</taxon>
    </lineage>
</organism>
<evidence type="ECO:0000313" key="1">
    <source>
        <dbReference type="EMBL" id="PWH05197.1"/>
    </source>
</evidence>
<proteinExistence type="predicted"/>
<dbReference type="EMBL" id="QFKX01000006">
    <property type="protein sequence ID" value="PWH05197.1"/>
    <property type="molecule type" value="Genomic_DNA"/>
</dbReference>
<sequence length="117" mass="12222">MSLLGRGPHTVTVTPMVTVKDSMGSTVEPGAPVTVGHIAIQPVDAAEAEALGVQARTSCRVIGRGPWPGGINSTIRIDAGPYEGRVFDQDGEARIYGMSPRTGHFDVLITSRGAEGH</sequence>
<gene>
    <name evidence="1" type="ORF">DEO23_14040</name>
</gene>
<accession>A0A2U2RH58</accession>
<dbReference type="AlphaFoldDB" id="A0A2U2RH58"/>
<comment type="caution">
    <text evidence="1">The sequence shown here is derived from an EMBL/GenBank/DDBJ whole genome shotgun (WGS) entry which is preliminary data.</text>
</comment>